<reference evidence="1" key="1">
    <citation type="submission" date="2022-08" db="EMBL/GenBank/DDBJ databases">
        <title>Complete genome sequence of 14 non-tuberculosis mycobacteria type-strains.</title>
        <authorList>
            <person name="Igarashi Y."/>
            <person name="Osugi A."/>
            <person name="Mitarai S."/>
        </authorList>
    </citation>
    <scope>NUCLEOTIDE SEQUENCE</scope>
    <source>
        <strain evidence="1">ATCC 51985</strain>
    </source>
</reference>
<sequence>MQLRDGVQGSVDAVLGGDVSAVARYRARFAGVLYPGETIEVRMWRTKGSVIIDAVCKERGTAVLSNAIIDIR</sequence>
<dbReference type="Gene3D" id="3.10.129.10">
    <property type="entry name" value="Hotdog Thioesterase"/>
    <property type="match status" value="1"/>
</dbReference>
<dbReference type="PANTHER" id="PTHR13078">
    <property type="entry name" value="PEROXISOMAL MULTIFUNCTIONAL ENZYME TYPE 2-RELATED"/>
    <property type="match status" value="1"/>
</dbReference>
<proteinExistence type="predicted"/>
<organism evidence="1 2">
    <name type="scientific">Mycobacterium lentiflavum</name>
    <dbReference type="NCBI Taxonomy" id="141349"/>
    <lineage>
        <taxon>Bacteria</taxon>
        <taxon>Bacillati</taxon>
        <taxon>Actinomycetota</taxon>
        <taxon>Actinomycetes</taxon>
        <taxon>Mycobacteriales</taxon>
        <taxon>Mycobacteriaceae</taxon>
        <taxon>Mycobacterium</taxon>
        <taxon>Mycobacterium simiae complex</taxon>
    </lineage>
</organism>
<dbReference type="PANTHER" id="PTHR13078:SF59">
    <property type="entry name" value="ENOYL-COA HYDRATASE CHSH3"/>
    <property type="match status" value="1"/>
</dbReference>
<dbReference type="SUPFAM" id="SSF54637">
    <property type="entry name" value="Thioesterase/thiol ester dehydrase-isomerase"/>
    <property type="match status" value="1"/>
</dbReference>
<dbReference type="Proteomes" id="UP001055171">
    <property type="component" value="Chromosome"/>
</dbReference>
<name>A0ABY3USA5_MYCLN</name>
<dbReference type="EMBL" id="CP092423">
    <property type="protein sequence ID" value="ULP40332.2"/>
    <property type="molecule type" value="Genomic_DNA"/>
</dbReference>
<gene>
    <name evidence="1" type="ORF">MJO58_14990</name>
</gene>
<protein>
    <submittedName>
        <fullName evidence="1">MaoC/PaaZ C-terminal domain-containing protein</fullName>
    </submittedName>
</protein>
<keyword evidence="2" id="KW-1185">Reference proteome</keyword>
<dbReference type="InterPro" id="IPR029069">
    <property type="entry name" value="HotDog_dom_sf"/>
</dbReference>
<evidence type="ECO:0000313" key="2">
    <source>
        <dbReference type="Proteomes" id="UP001055171"/>
    </source>
</evidence>
<accession>A0ABY3USA5</accession>
<evidence type="ECO:0000313" key="1">
    <source>
        <dbReference type="EMBL" id="ULP40332.2"/>
    </source>
</evidence>